<accession>A0A9N8HRK3</accession>
<evidence type="ECO:0000313" key="3">
    <source>
        <dbReference type="Proteomes" id="UP001153069"/>
    </source>
</evidence>
<dbReference type="EMBL" id="CAICTM010001280">
    <property type="protein sequence ID" value="CAB9522235.1"/>
    <property type="molecule type" value="Genomic_DNA"/>
</dbReference>
<comment type="caution">
    <text evidence="2">The sequence shown here is derived from an EMBL/GenBank/DDBJ whole genome shotgun (WGS) entry which is preliminary data.</text>
</comment>
<gene>
    <name evidence="2" type="ORF">SEMRO_1282_G258990.1</name>
</gene>
<dbReference type="Proteomes" id="UP001153069">
    <property type="component" value="Unassembled WGS sequence"/>
</dbReference>
<evidence type="ECO:0000256" key="1">
    <source>
        <dbReference type="SAM" id="MobiDB-lite"/>
    </source>
</evidence>
<sequence length="286" mass="32551">MSSSTTTGTTSTNSVWNDVGADFEIPEALESMCRLEELGWNASFWEKALWGYRQFMKLKLQEQDWSGTKLVPPWAVDQVWRQHLLFPVLYAQACKNYSFGRVMDYDSSSSSRERESNTLRKCTALFGPDNVDLDIWSFPNCSTTGTTCSTTGRKRKRCDQAETDNNDEDDNETVSFEIQYCRLEQVPSMTFYKVPQDSTPFLHAFAAFRRTVAFAGPHIISSSTGSALQPLEFYYQDKLIIHDGNQTPRQIGMHPMMDQEVHTIVAKKPLSAEDNDTSSQQQQVDI</sequence>
<protein>
    <submittedName>
        <fullName evidence="2">Uncharacterized protein</fullName>
    </submittedName>
</protein>
<proteinExistence type="predicted"/>
<organism evidence="2 3">
    <name type="scientific">Seminavis robusta</name>
    <dbReference type="NCBI Taxonomy" id="568900"/>
    <lineage>
        <taxon>Eukaryota</taxon>
        <taxon>Sar</taxon>
        <taxon>Stramenopiles</taxon>
        <taxon>Ochrophyta</taxon>
        <taxon>Bacillariophyta</taxon>
        <taxon>Bacillariophyceae</taxon>
        <taxon>Bacillariophycidae</taxon>
        <taxon>Naviculales</taxon>
        <taxon>Naviculaceae</taxon>
        <taxon>Seminavis</taxon>
    </lineage>
</organism>
<keyword evidence="3" id="KW-1185">Reference proteome</keyword>
<reference evidence="2" key="1">
    <citation type="submission" date="2020-06" db="EMBL/GenBank/DDBJ databases">
        <authorList>
            <consortium name="Plant Systems Biology data submission"/>
        </authorList>
    </citation>
    <scope>NUCLEOTIDE SEQUENCE</scope>
    <source>
        <strain evidence="2">D6</strain>
    </source>
</reference>
<feature type="compositionally biased region" description="Acidic residues" evidence="1">
    <location>
        <begin position="161"/>
        <end position="171"/>
    </location>
</feature>
<dbReference type="OrthoDB" id="2243324at2759"/>
<evidence type="ECO:0000313" key="2">
    <source>
        <dbReference type="EMBL" id="CAB9522235.1"/>
    </source>
</evidence>
<dbReference type="AlphaFoldDB" id="A0A9N8HRK3"/>
<feature type="region of interest" description="Disordered" evidence="1">
    <location>
        <begin position="149"/>
        <end position="171"/>
    </location>
</feature>
<name>A0A9N8HRK3_9STRA</name>